<keyword evidence="2" id="KW-0132">Cell division</keyword>
<evidence type="ECO:0000256" key="3">
    <source>
        <dbReference type="ARBA" id="ARBA00023210"/>
    </source>
</evidence>
<evidence type="ECO:0000259" key="7">
    <source>
        <dbReference type="Pfam" id="PF03775"/>
    </source>
</evidence>
<feature type="domain" description="Septum formation inhibitor MinC N-terminal" evidence="8">
    <location>
        <begin position="13"/>
        <end position="84"/>
    </location>
</feature>
<dbReference type="Pfam" id="PF05209">
    <property type="entry name" value="MinC_N"/>
    <property type="match status" value="1"/>
</dbReference>
<evidence type="ECO:0000256" key="4">
    <source>
        <dbReference type="ARBA" id="ARBA00023306"/>
    </source>
</evidence>
<dbReference type="InterPro" id="IPR013033">
    <property type="entry name" value="MinC"/>
</dbReference>
<evidence type="ECO:0000313" key="9">
    <source>
        <dbReference type="EMBL" id="VAW78005.1"/>
    </source>
</evidence>
<dbReference type="EMBL" id="UOFL01000143">
    <property type="protein sequence ID" value="VAW78005.1"/>
    <property type="molecule type" value="Genomic_DNA"/>
</dbReference>
<name>A0A3B0YAZ2_9ZZZZ</name>
<dbReference type="Gene3D" id="3.30.70.260">
    <property type="match status" value="1"/>
</dbReference>
<evidence type="ECO:0000256" key="2">
    <source>
        <dbReference type="ARBA" id="ARBA00022618"/>
    </source>
</evidence>
<dbReference type="InterPro" id="IPR036145">
    <property type="entry name" value="MinC_C_sf"/>
</dbReference>
<dbReference type="Gene3D" id="2.160.20.70">
    <property type="match status" value="1"/>
</dbReference>
<dbReference type="InterPro" id="IPR007874">
    <property type="entry name" value="MinC_N"/>
</dbReference>
<dbReference type="SUPFAM" id="SSF63848">
    <property type="entry name" value="Cell-division inhibitor MinC, C-terminal domain"/>
    <property type="match status" value="1"/>
</dbReference>
<evidence type="ECO:0000256" key="1">
    <source>
        <dbReference type="ARBA" id="ARBA00006291"/>
    </source>
</evidence>
<comment type="similarity">
    <text evidence="1">Belongs to the MinC family.</text>
</comment>
<feature type="region of interest" description="Disordered" evidence="6">
    <location>
        <begin position="115"/>
        <end position="134"/>
    </location>
</feature>
<dbReference type="InterPro" id="IPR005526">
    <property type="entry name" value="Septum_form_inhib_MinC_C"/>
</dbReference>
<evidence type="ECO:0000256" key="6">
    <source>
        <dbReference type="SAM" id="MobiDB-lite"/>
    </source>
</evidence>
<feature type="domain" description="Septum formation inhibitor MinC C-terminal" evidence="7">
    <location>
        <begin position="142"/>
        <end position="241"/>
    </location>
</feature>
<dbReference type="Pfam" id="PF03775">
    <property type="entry name" value="MinC_C"/>
    <property type="match status" value="1"/>
</dbReference>
<dbReference type="HAMAP" id="MF_00267">
    <property type="entry name" value="MinC"/>
    <property type="match status" value="1"/>
</dbReference>
<dbReference type="NCBIfam" id="TIGR01222">
    <property type="entry name" value="minC"/>
    <property type="match status" value="1"/>
</dbReference>
<dbReference type="GO" id="GO:1901891">
    <property type="term" value="P:regulation of cell septum assembly"/>
    <property type="evidence" value="ECO:0007669"/>
    <property type="project" value="InterPro"/>
</dbReference>
<evidence type="ECO:0000259" key="8">
    <source>
        <dbReference type="Pfam" id="PF05209"/>
    </source>
</evidence>
<proteinExistence type="inferred from homology"/>
<organism evidence="9">
    <name type="scientific">hydrothermal vent metagenome</name>
    <dbReference type="NCBI Taxonomy" id="652676"/>
    <lineage>
        <taxon>unclassified sequences</taxon>
        <taxon>metagenomes</taxon>
        <taxon>ecological metagenomes</taxon>
    </lineage>
</organism>
<evidence type="ECO:0000256" key="5">
    <source>
        <dbReference type="ARBA" id="ARBA00025606"/>
    </source>
</evidence>
<keyword evidence="3" id="KW-0717">Septation</keyword>
<dbReference type="PANTHER" id="PTHR34108">
    <property type="entry name" value="SEPTUM SITE-DETERMINING PROTEIN MINC"/>
    <property type="match status" value="1"/>
</dbReference>
<comment type="function">
    <text evidence="5">Cell division inhibitor that blocks the formation of polar Z ring septums. Rapidly oscillates between the poles of the cell to destabilize FtsZ filaments that have formed before they mature into polar Z rings. Prevents FtsZ polymerization.</text>
</comment>
<dbReference type="GO" id="GO:0000902">
    <property type="term" value="P:cell morphogenesis"/>
    <property type="evidence" value="ECO:0007669"/>
    <property type="project" value="InterPro"/>
</dbReference>
<dbReference type="PANTHER" id="PTHR34108:SF1">
    <property type="entry name" value="SEPTUM SITE-DETERMINING PROTEIN MINC"/>
    <property type="match status" value="1"/>
</dbReference>
<accession>A0A3B0YAZ2</accession>
<gene>
    <name evidence="9" type="ORF">MNBD_GAMMA12-3867</name>
</gene>
<reference evidence="9" key="1">
    <citation type="submission" date="2018-06" db="EMBL/GenBank/DDBJ databases">
        <authorList>
            <person name="Zhirakovskaya E."/>
        </authorList>
    </citation>
    <scope>NUCLEOTIDE SEQUENCE</scope>
</reference>
<keyword evidence="4" id="KW-0131">Cell cycle</keyword>
<dbReference type="AlphaFoldDB" id="A0A3B0YAZ2"/>
<dbReference type="InterPro" id="IPR016098">
    <property type="entry name" value="CAP/MinC_C"/>
</dbReference>
<dbReference type="GO" id="GO:0051302">
    <property type="term" value="P:regulation of cell division"/>
    <property type="evidence" value="ECO:0007669"/>
    <property type="project" value="InterPro"/>
</dbReference>
<sequence>MAKDMTITASSCFELKGSMLTMIELHLLQSDSDQFSLQLDQKVRQAPDFFNHAPLVLDLTQIQSDSVIVDFADITHSIRHNNLSLVGVRNGNRAQHEAAKQHGLSILPESVEKTSNSTVNNSVQTKPPCTDSSDYQNLSKTITLPVRSGQQIYAKNCDLVILNTVSAGAEIIADGHIHVYGALRGRAIAGAHGNMNARIFCSDLEAELISIAGYYRAIEEMDESVRNQTVQIYLKDERLNIVKI</sequence>
<protein>
    <submittedName>
        <fullName evidence="9">Septum site-determining protein MinC</fullName>
    </submittedName>
</protein>
<dbReference type="GO" id="GO:0000917">
    <property type="term" value="P:division septum assembly"/>
    <property type="evidence" value="ECO:0007669"/>
    <property type="project" value="UniProtKB-KW"/>
</dbReference>